<dbReference type="AlphaFoldDB" id="A0A1Y1HU63"/>
<keyword evidence="4" id="KW-1185">Reference proteome</keyword>
<organism evidence="3 4">
    <name type="scientific">Klebsormidium nitens</name>
    <name type="common">Green alga</name>
    <name type="synonym">Ulothrix nitens</name>
    <dbReference type="NCBI Taxonomy" id="105231"/>
    <lineage>
        <taxon>Eukaryota</taxon>
        <taxon>Viridiplantae</taxon>
        <taxon>Streptophyta</taxon>
        <taxon>Klebsormidiophyceae</taxon>
        <taxon>Klebsormidiales</taxon>
        <taxon>Klebsormidiaceae</taxon>
        <taxon>Klebsormidium</taxon>
    </lineage>
</organism>
<dbReference type="SUPFAM" id="SSF48452">
    <property type="entry name" value="TPR-like"/>
    <property type="match status" value="1"/>
</dbReference>
<dbReference type="InterPro" id="IPR011990">
    <property type="entry name" value="TPR-like_helical_dom_sf"/>
</dbReference>
<dbReference type="InterPro" id="IPR013940">
    <property type="entry name" value="Spo22/ZIP4/TEX11"/>
</dbReference>
<dbReference type="InterPro" id="IPR039057">
    <property type="entry name" value="Spo22/ZIP4"/>
</dbReference>
<evidence type="ECO:0000256" key="2">
    <source>
        <dbReference type="ARBA" id="ARBA00031845"/>
    </source>
</evidence>
<gene>
    <name evidence="3" type="ORF">KFL_000450340</name>
</gene>
<dbReference type="GO" id="GO:0051321">
    <property type="term" value="P:meiotic cell cycle"/>
    <property type="evidence" value="ECO:0007669"/>
    <property type="project" value="UniProtKB-KW"/>
</dbReference>
<keyword evidence="1" id="KW-0469">Meiosis</keyword>
<dbReference type="PANTHER" id="PTHR40375">
    <property type="entry name" value="SPORULATION-SPECIFIC PROTEIN 22"/>
    <property type="match status" value="1"/>
</dbReference>
<evidence type="ECO:0000256" key="1">
    <source>
        <dbReference type="ARBA" id="ARBA00023254"/>
    </source>
</evidence>
<protein>
    <recommendedName>
        <fullName evidence="2">Protein ZIP4 homolog</fullName>
    </recommendedName>
</protein>
<dbReference type="Pfam" id="PF08631">
    <property type="entry name" value="SPO22"/>
    <property type="match status" value="1"/>
</dbReference>
<dbReference type="Gene3D" id="1.25.40.10">
    <property type="entry name" value="Tetratricopeptide repeat domain"/>
    <property type="match status" value="2"/>
</dbReference>
<reference evidence="3 4" key="1">
    <citation type="journal article" date="2014" name="Nat. Commun.">
        <title>Klebsormidium flaccidum genome reveals primary factors for plant terrestrial adaptation.</title>
        <authorList>
            <person name="Hori K."/>
            <person name="Maruyama F."/>
            <person name="Fujisawa T."/>
            <person name="Togashi T."/>
            <person name="Yamamoto N."/>
            <person name="Seo M."/>
            <person name="Sato S."/>
            <person name="Yamada T."/>
            <person name="Mori H."/>
            <person name="Tajima N."/>
            <person name="Moriyama T."/>
            <person name="Ikeuchi M."/>
            <person name="Watanabe M."/>
            <person name="Wada H."/>
            <person name="Kobayashi K."/>
            <person name="Saito M."/>
            <person name="Masuda T."/>
            <person name="Sasaki-Sekimoto Y."/>
            <person name="Mashiguchi K."/>
            <person name="Awai K."/>
            <person name="Shimojima M."/>
            <person name="Masuda S."/>
            <person name="Iwai M."/>
            <person name="Nobusawa T."/>
            <person name="Narise T."/>
            <person name="Kondo S."/>
            <person name="Saito H."/>
            <person name="Sato R."/>
            <person name="Murakawa M."/>
            <person name="Ihara Y."/>
            <person name="Oshima-Yamada Y."/>
            <person name="Ohtaka K."/>
            <person name="Satoh M."/>
            <person name="Sonobe K."/>
            <person name="Ishii M."/>
            <person name="Ohtani R."/>
            <person name="Kanamori-Sato M."/>
            <person name="Honoki R."/>
            <person name="Miyazaki D."/>
            <person name="Mochizuki H."/>
            <person name="Umetsu J."/>
            <person name="Higashi K."/>
            <person name="Shibata D."/>
            <person name="Kamiya Y."/>
            <person name="Sato N."/>
            <person name="Nakamura Y."/>
            <person name="Tabata S."/>
            <person name="Ida S."/>
            <person name="Kurokawa K."/>
            <person name="Ohta H."/>
        </authorList>
    </citation>
    <scope>NUCLEOTIDE SEQUENCE [LARGE SCALE GENOMIC DNA]</scope>
    <source>
        <strain evidence="3 4">NIES-2285</strain>
    </source>
</reference>
<evidence type="ECO:0000313" key="3">
    <source>
        <dbReference type="EMBL" id="GAQ80077.1"/>
    </source>
</evidence>
<dbReference type="OrthoDB" id="65716at2759"/>
<sequence length="921" mass="101088">MQITEVEATDGGGDVNKSLQKIEGVVTQIEKEAPDLDPLAVKSLRGAVTEIGSRLTEEQKLALWKLSYRIWNTCVEISNDRKDGFREQEEETHARLRHIACDLLLLAGEVAKNIKSGLLKTAYFFFKTGTIWAENSLNLELAEVAFSKATELCIKYGDENRNHLQPEEAKEQQQLAFNIYTSRAKTASELSQRALALNLLGRAKSALPALPERRLDLAAAYFEIGKSVLATANENTSAEAISYFQQAQELCSSAGDDQAQSESGHQSGGIAELYPKVLRYLAASHIATGSKEGFESALQTISVLQNISNHASTSFLSLKALCGLERTDEAETELTSLIGHPGASAEVCLNAIEMILQCKKVAAAQSAYKQLLKRFPSDTQLPVRIVEKLLATSVDDNLEVALDICADVAEAAELAHEHGKPVDAKAMSALHALLWNRGASIFSSKKDYKVSLSLFESALLFLSPDNKNRGKSMRVLALCHMGLQEFDRALEYLTQADKTEPGISASAVLQFKIAVQQKDEKRAAEIVEKIMSCRDFEADYLKLLSHEATFCGYTSVAVSALSHLLDLSLEKKDVQEKEAILLRNLIKLTGDETPGDFTRTIQPYEKAKERLDTLGKEVFFGGGTVGDKEVKWFAGSAWNSGLQAARTGDWPLCARLFACASAFYEQLPDPSLEDLQAVKLSHLLGATAALQLSESLSAEELKAVEAKLEKCRSVLTEVSKRTESSSSSDDGTELQYNLLSFTLKGRQKDYKAQIDILARVQSVPGATAQHLFQMGLQAADTPGAESLDVAMAALRASLQMVMRAPMPDYALASAINRKLINLADLKCKDGPEVFATYKEVNQLLVGLSAGQYPKDEVSWLVSTAWNRAAFHVRFSHSTEAEKWMRVALSLLQHAPQMENKRQMMTSALDDLLSSRKADIEE</sequence>
<dbReference type="EMBL" id="DF236994">
    <property type="protein sequence ID" value="GAQ80077.1"/>
    <property type="molecule type" value="Genomic_DNA"/>
</dbReference>
<dbReference type="Proteomes" id="UP000054558">
    <property type="component" value="Unassembled WGS sequence"/>
</dbReference>
<proteinExistence type="predicted"/>
<dbReference type="PANTHER" id="PTHR40375:SF2">
    <property type="entry name" value="SPORULATION-SPECIFIC PROTEIN 22"/>
    <property type="match status" value="1"/>
</dbReference>
<name>A0A1Y1HU63_KLENI</name>
<accession>A0A1Y1HU63</accession>
<dbReference type="STRING" id="105231.A0A1Y1HU63"/>
<evidence type="ECO:0000313" key="4">
    <source>
        <dbReference type="Proteomes" id="UP000054558"/>
    </source>
</evidence>
<dbReference type="OMA" id="NYETQMN"/>
<dbReference type="GO" id="GO:0090173">
    <property type="term" value="P:regulation of synaptonemal complex assembly"/>
    <property type="evidence" value="ECO:0007669"/>
    <property type="project" value="InterPro"/>
</dbReference>